<dbReference type="PANTHER" id="PTHR45348">
    <property type="entry name" value="HYPOTHETICAL OXIDOREDUCTASE (EUROFUNG)"/>
    <property type="match status" value="1"/>
</dbReference>
<organism evidence="5 6">
    <name type="scientific">Colletotrichum lupini</name>
    <dbReference type="NCBI Taxonomy" id="145971"/>
    <lineage>
        <taxon>Eukaryota</taxon>
        <taxon>Fungi</taxon>
        <taxon>Dikarya</taxon>
        <taxon>Ascomycota</taxon>
        <taxon>Pezizomycotina</taxon>
        <taxon>Sordariomycetes</taxon>
        <taxon>Hypocreomycetidae</taxon>
        <taxon>Glomerellales</taxon>
        <taxon>Glomerellaceae</taxon>
        <taxon>Colletotrichum</taxon>
        <taxon>Colletotrichum acutatum species complex</taxon>
    </lineage>
</organism>
<dbReference type="SUPFAM" id="SSF51735">
    <property type="entry name" value="NAD(P)-binding Rossmann-fold domains"/>
    <property type="match status" value="1"/>
</dbReference>
<accession>A0A9Q8S9B0</accession>
<dbReference type="GO" id="GO:0016651">
    <property type="term" value="F:oxidoreductase activity, acting on NAD(P)H"/>
    <property type="evidence" value="ECO:0007669"/>
    <property type="project" value="InterPro"/>
</dbReference>
<evidence type="ECO:0000256" key="3">
    <source>
        <dbReference type="SAM" id="MobiDB-lite"/>
    </source>
</evidence>
<dbReference type="SUPFAM" id="SSF50129">
    <property type="entry name" value="GroES-like"/>
    <property type="match status" value="1"/>
</dbReference>
<evidence type="ECO:0000256" key="2">
    <source>
        <dbReference type="ARBA" id="ARBA00023002"/>
    </source>
</evidence>
<dbReference type="InterPro" id="IPR047122">
    <property type="entry name" value="Trans-enoyl_RdTase-like"/>
</dbReference>
<dbReference type="InterPro" id="IPR020843">
    <property type="entry name" value="ER"/>
</dbReference>
<keyword evidence="2" id="KW-0560">Oxidoreductase</keyword>
<proteinExistence type="inferred from homology"/>
<dbReference type="KEGG" id="clup:CLUP02_00134"/>
<dbReference type="PANTHER" id="PTHR45348:SF2">
    <property type="entry name" value="ZINC-TYPE ALCOHOL DEHYDROGENASE-LIKE PROTEIN C2E1P3.01"/>
    <property type="match status" value="1"/>
</dbReference>
<dbReference type="Pfam" id="PF08240">
    <property type="entry name" value="ADH_N"/>
    <property type="match status" value="1"/>
</dbReference>
<dbReference type="RefSeq" id="XP_049135143.1">
    <property type="nucleotide sequence ID" value="XM_049279186.1"/>
</dbReference>
<dbReference type="Gene3D" id="3.40.50.720">
    <property type="entry name" value="NAD(P)-binding Rossmann-like Domain"/>
    <property type="match status" value="1"/>
</dbReference>
<dbReference type="CDD" id="cd08249">
    <property type="entry name" value="enoyl_reductase_like"/>
    <property type="match status" value="1"/>
</dbReference>
<dbReference type="AlphaFoldDB" id="A0A9Q8S9B0"/>
<feature type="region of interest" description="Disordered" evidence="3">
    <location>
        <begin position="1"/>
        <end position="25"/>
    </location>
</feature>
<dbReference type="SMART" id="SM00829">
    <property type="entry name" value="PKS_ER"/>
    <property type="match status" value="1"/>
</dbReference>
<dbReference type="EMBL" id="CP019471">
    <property type="protein sequence ID" value="UQC73489.1"/>
    <property type="molecule type" value="Genomic_DNA"/>
</dbReference>
<dbReference type="Proteomes" id="UP000830671">
    <property type="component" value="Chromosome 1"/>
</dbReference>
<dbReference type="Pfam" id="PF00107">
    <property type="entry name" value="ADH_zinc_N"/>
    <property type="match status" value="1"/>
</dbReference>
<protein>
    <recommendedName>
        <fullName evidence="4">Enoyl reductase (ER) domain-containing protein</fullName>
    </recommendedName>
</protein>
<feature type="domain" description="Enoyl reductase (ER)" evidence="4">
    <location>
        <begin position="18"/>
        <end position="366"/>
    </location>
</feature>
<evidence type="ECO:0000313" key="5">
    <source>
        <dbReference type="EMBL" id="UQC73489.1"/>
    </source>
</evidence>
<name>A0A9Q8S9B0_9PEZI</name>
<dbReference type="Gene3D" id="3.90.180.10">
    <property type="entry name" value="Medium-chain alcohol dehydrogenases, catalytic domain"/>
    <property type="match status" value="1"/>
</dbReference>
<reference evidence="5" key="1">
    <citation type="journal article" date="2021" name="Mol. Plant Microbe Interact.">
        <title>Complete Genome Sequence of the Plant-Pathogenic Fungus Colletotrichum lupini.</title>
        <authorList>
            <person name="Baroncelli R."/>
            <person name="Pensec F."/>
            <person name="Da Lio D."/>
            <person name="Boufleur T."/>
            <person name="Vicente I."/>
            <person name="Sarrocco S."/>
            <person name="Picot A."/>
            <person name="Baraldi E."/>
            <person name="Sukno S."/>
            <person name="Thon M."/>
            <person name="Le Floch G."/>
        </authorList>
    </citation>
    <scope>NUCLEOTIDE SEQUENCE</scope>
    <source>
        <strain evidence="5">IMI 504893</strain>
    </source>
</reference>
<evidence type="ECO:0000313" key="6">
    <source>
        <dbReference type="Proteomes" id="UP000830671"/>
    </source>
</evidence>
<dbReference type="GeneID" id="73334196"/>
<evidence type="ECO:0000256" key="1">
    <source>
        <dbReference type="ARBA" id="ARBA00008072"/>
    </source>
</evidence>
<dbReference type="InterPro" id="IPR036291">
    <property type="entry name" value="NAD(P)-bd_dom_sf"/>
</dbReference>
<keyword evidence="6" id="KW-1185">Reference proteome</keyword>
<feature type="compositionally biased region" description="Polar residues" evidence="3">
    <location>
        <begin position="1"/>
        <end position="14"/>
    </location>
</feature>
<comment type="similarity">
    <text evidence="1">Belongs to the zinc-containing alcohol dehydrogenase family.</text>
</comment>
<dbReference type="InterPro" id="IPR013154">
    <property type="entry name" value="ADH-like_N"/>
</dbReference>
<gene>
    <name evidence="5" type="ORF">CLUP02_00134</name>
</gene>
<evidence type="ECO:0000259" key="4">
    <source>
        <dbReference type="SMART" id="SM00829"/>
    </source>
</evidence>
<dbReference type="InterPro" id="IPR011032">
    <property type="entry name" value="GroES-like_sf"/>
</dbReference>
<dbReference type="InterPro" id="IPR013149">
    <property type="entry name" value="ADH-like_C"/>
</dbReference>
<sequence>MAGQQMQALVTESSAGGGGSPKMVRKQVPIPEPAPHQALVKVSHIAQNPTDVQSLDGNAFGDGAVLGCDFVGTVEAVGDKCSKLSKGDTVAGLIWGGQESLVSRDLRTSSDTSPGEIKGLGGYGEYTLADDNISFRVPKNISLQEAATIPLASMTAELALFSKACLAIPRESGSETAVLIWGGSSSVGLYAIQIAAMQGLKVITTCSPHHFDWVRSLGAKHVFSYRDDDVIESIKNTTPGLKYVFDTIGNKSSSGQASQAIDESGGRLCTVRPGKANTENVSKQTTVTDVLVWTAFLKDHQYAQFEWPASEEDHKLGTEFYEKLPRWVEAGKLKPNKPKAISGGLDGVDEGFQVYRDGAISGEKLVYQL</sequence>